<organism evidence="13 14">
    <name type="scientific">Filobasidium floriforme</name>
    <dbReference type="NCBI Taxonomy" id="5210"/>
    <lineage>
        <taxon>Eukaryota</taxon>
        <taxon>Fungi</taxon>
        <taxon>Dikarya</taxon>
        <taxon>Basidiomycota</taxon>
        <taxon>Agaricomycotina</taxon>
        <taxon>Tremellomycetes</taxon>
        <taxon>Filobasidiales</taxon>
        <taxon>Filobasidiaceae</taxon>
        <taxon>Filobasidium</taxon>
    </lineage>
</organism>
<dbReference type="NCBIfam" id="TIGR00879">
    <property type="entry name" value="SP"/>
    <property type="match status" value="1"/>
</dbReference>
<evidence type="ECO:0000313" key="14">
    <source>
        <dbReference type="Proteomes" id="UP000812966"/>
    </source>
</evidence>
<reference evidence="13" key="1">
    <citation type="submission" date="2020-04" db="EMBL/GenBank/DDBJ databases">
        <title>Analysis of mating type loci in Filobasidium floriforme.</title>
        <authorList>
            <person name="Nowrousian M."/>
        </authorList>
    </citation>
    <scope>NUCLEOTIDE SEQUENCE</scope>
    <source>
        <strain evidence="13">CBS 6242</strain>
    </source>
</reference>
<comment type="caution">
    <text evidence="13">The sequence shown here is derived from an EMBL/GenBank/DDBJ whole genome shotgun (WGS) entry which is preliminary data.</text>
</comment>
<keyword evidence="5 10" id="KW-1133">Transmembrane helix</keyword>
<evidence type="ECO:0000256" key="6">
    <source>
        <dbReference type="ARBA" id="ARBA00023136"/>
    </source>
</evidence>
<dbReference type="InterPro" id="IPR005829">
    <property type="entry name" value="Sugar_transporter_CS"/>
</dbReference>
<proteinExistence type="inferred from homology"/>
<comment type="subcellular location">
    <subcellularLocation>
        <location evidence="1">Membrane</location>
        <topology evidence="1">Multi-pass membrane protein</topology>
    </subcellularLocation>
</comment>
<name>A0A8K0NPK7_9TREE</name>
<comment type="similarity">
    <text evidence="2 8">Belongs to the major facilitator superfamily. Sugar transporter (TC 2.A.1.1) family.</text>
</comment>
<evidence type="ECO:0000256" key="10">
    <source>
        <dbReference type="SAM" id="Phobius"/>
    </source>
</evidence>
<dbReference type="InterPro" id="IPR005828">
    <property type="entry name" value="MFS_sugar_transport-like"/>
</dbReference>
<dbReference type="SUPFAM" id="SSF103473">
    <property type="entry name" value="MFS general substrate transporter"/>
    <property type="match status" value="1"/>
</dbReference>
<sequence>MPAPRSSKKAVVLCLFQSFAGMIFGWENSSTSGLYQLPAYLRRFGTCDTYNAAGVCTNYSLPTTRQSTIAGILCIGAFLGALSSGPLGSRYGLRRTCLAFIAIYMVGVAIEVSAFNEWGQICVGRALAGMGVGATSGLVPVFQAEASPPALRGMITGSFQLNVTLGIFLVNCTTYGMSKHTGDITYRLPVGLALIWSGLLLIGFILSPESPAYLAGRGDWEKARINLAKLRDLPADDEEITLELEEMRIAKEEEAKLGEARYAEVFSNKDRIAWRTMIGCLIQACQQLSGINFYFSYGSVFARYAGIDDVFIFIIILSAVNVAMSFPGILAVDKMGRRSVLLIGCLVMGVSQVIVGAVSTALPGQAQAGKSLIAFSAIFVAGFASTIGPVAWVVAAEVFPQRLAAKCVTLATATNWGVNTVITFVAPIIQQKIGTKITFIWAGFLIGSAVFIYLCVPETKGLSIVEVDSLFLSKTPAWRSKSFIENQGAQEAMAQEKRGSDEQHEKVLDSVATSARTSAEV</sequence>
<evidence type="ECO:0000256" key="3">
    <source>
        <dbReference type="ARBA" id="ARBA00022448"/>
    </source>
</evidence>
<feature type="transmembrane region" description="Helical" evidence="10">
    <location>
        <begin position="97"/>
        <end position="115"/>
    </location>
</feature>
<dbReference type="InterPro" id="IPR036259">
    <property type="entry name" value="MFS_trans_sf"/>
</dbReference>
<dbReference type="EMBL" id="JABELV010000028">
    <property type="protein sequence ID" value="KAG7562638.1"/>
    <property type="molecule type" value="Genomic_DNA"/>
</dbReference>
<keyword evidence="4 10" id="KW-0812">Transmembrane</keyword>
<feature type="chain" id="PRO_5035464192" description="Major facilitator superfamily (MFS) profile domain-containing protein" evidence="11">
    <location>
        <begin position="26"/>
        <end position="521"/>
    </location>
</feature>
<feature type="transmembrane region" description="Helical" evidence="10">
    <location>
        <begin position="67"/>
        <end position="85"/>
    </location>
</feature>
<feature type="transmembrane region" description="Helical" evidence="10">
    <location>
        <begin position="372"/>
        <end position="395"/>
    </location>
</feature>
<feature type="transmembrane region" description="Helical" evidence="10">
    <location>
        <begin position="184"/>
        <end position="206"/>
    </location>
</feature>
<feature type="region of interest" description="Disordered" evidence="9">
    <location>
        <begin position="489"/>
        <end position="521"/>
    </location>
</feature>
<evidence type="ECO:0000256" key="4">
    <source>
        <dbReference type="ARBA" id="ARBA00022692"/>
    </source>
</evidence>
<comment type="catalytic activity">
    <reaction evidence="7">
        <text>myo-inositol(out) + H(+)(out) = myo-inositol(in) + H(+)(in)</text>
        <dbReference type="Rhea" id="RHEA:60364"/>
        <dbReference type="ChEBI" id="CHEBI:15378"/>
        <dbReference type="ChEBI" id="CHEBI:17268"/>
    </reaction>
</comment>
<dbReference type="Gene3D" id="1.20.1250.20">
    <property type="entry name" value="MFS general substrate transporter like domains"/>
    <property type="match status" value="1"/>
</dbReference>
<gene>
    <name evidence="13" type="ORF">FFLO_01905</name>
</gene>
<dbReference type="PROSITE" id="PS00217">
    <property type="entry name" value="SUGAR_TRANSPORT_2"/>
    <property type="match status" value="1"/>
</dbReference>
<feature type="signal peptide" evidence="11">
    <location>
        <begin position="1"/>
        <end position="25"/>
    </location>
</feature>
<evidence type="ECO:0000256" key="9">
    <source>
        <dbReference type="SAM" id="MobiDB-lite"/>
    </source>
</evidence>
<feature type="transmembrane region" description="Helical" evidence="10">
    <location>
        <begin position="310"/>
        <end position="332"/>
    </location>
</feature>
<evidence type="ECO:0000256" key="11">
    <source>
        <dbReference type="SAM" id="SignalP"/>
    </source>
</evidence>
<feature type="transmembrane region" description="Helical" evidence="10">
    <location>
        <begin position="150"/>
        <end position="172"/>
    </location>
</feature>
<dbReference type="GO" id="GO:0016020">
    <property type="term" value="C:membrane"/>
    <property type="evidence" value="ECO:0007669"/>
    <property type="project" value="UniProtKB-SubCell"/>
</dbReference>
<evidence type="ECO:0000256" key="5">
    <source>
        <dbReference type="ARBA" id="ARBA00022989"/>
    </source>
</evidence>
<dbReference type="Pfam" id="PF00083">
    <property type="entry name" value="Sugar_tr"/>
    <property type="match status" value="1"/>
</dbReference>
<keyword evidence="3 8" id="KW-0813">Transport</keyword>
<dbReference type="InterPro" id="IPR003663">
    <property type="entry name" value="Sugar/inositol_transpt"/>
</dbReference>
<dbReference type="PANTHER" id="PTHR48022:SF17">
    <property type="entry name" value="HEXOSE TRANSPORTER"/>
    <property type="match status" value="1"/>
</dbReference>
<dbReference type="GO" id="GO:0005351">
    <property type="term" value="F:carbohydrate:proton symporter activity"/>
    <property type="evidence" value="ECO:0007669"/>
    <property type="project" value="TreeGrafter"/>
</dbReference>
<dbReference type="Proteomes" id="UP000812966">
    <property type="component" value="Unassembled WGS sequence"/>
</dbReference>
<dbReference type="InterPro" id="IPR050360">
    <property type="entry name" value="MFS_Sugar_Transporters"/>
</dbReference>
<evidence type="ECO:0000256" key="8">
    <source>
        <dbReference type="RuleBase" id="RU003346"/>
    </source>
</evidence>
<keyword evidence="6 10" id="KW-0472">Membrane</keyword>
<protein>
    <recommendedName>
        <fullName evidence="12">Major facilitator superfamily (MFS) profile domain-containing protein</fullName>
    </recommendedName>
</protein>
<evidence type="ECO:0000259" key="12">
    <source>
        <dbReference type="PROSITE" id="PS50850"/>
    </source>
</evidence>
<dbReference type="PROSITE" id="PS00216">
    <property type="entry name" value="SUGAR_TRANSPORT_1"/>
    <property type="match status" value="1"/>
</dbReference>
<evidence type="ECO:0000313" key="13">
    <source>
        <dbReference type="EMBL" id="KAG7562638.1"/>
    </source>
</evidence>
<keyword evidence="14" id="KW-1185">Reference proteome</keyword>
<feature type="domain" description="Major facilitator superfamily (MFS) profile" evidence="12">
    <location>
        <begin position="13"/>
        <end position="460"/>
    </location>
</feature>
<feature type="transmembrane region" description="Helical" evidence="10">
    <location>
        <begin position="339"/>
        <end position="360"/>
    </location>
</feature>
<feature type="transmembrane region" description="Helical" evidence="10">
    <location>
        <begin position="407"/>
        <end position="429"/>
    </location>
</feature>
<evidence type="ECO:0000256" key="2">
    <source>
        <dbReference type="ARBA" id="ARBA00010992"/>
    </source>
</evidence>
<accession>A0A8K0NPK7</accession>
<keyword evidence="11" id="KW-0732">Signal</keyword>
<dbReference type="OrthoDB" id="6612291at2759"/>
<dbReference type="PROSITE" id="PS50850">
    <property type="entry name" value="MFS"/>
    <property type="match status" value="1"/>
</dbReference>
<evidence type="ECO:0000256" key="7">
    <source>
        <dbReference type="ARBA" id="ARBA00049119"/>
    </source>
</evidence>
<dbReference type="InterPro" id="IPR020846">
    <property type="entry name" value="MFS_dom"/>
</dbReference>
<feature type="compositionally biased region" description="Polar residues" evidence="9">
    <location>
        <begin position="511"/>
        <end position="521"/>
    </location>
</feature>
<feature type="compositionally biased region" description="Basic and acidic residues" evidence="9">
    <location>
        <begin position="494"/>
        <end position="508"/>
    </location>
</feature>
<dbReference type="PRINTS" id="PR00171">
    <property type="entry name" value="SUGRTRNSPORT"/>
</dbReference>
<dbReference type="AlphaFoldDB" id="A0A8K0NPK7"/>
<dbReference type="PANTHER" id="PTHR48022">
    <property type="entry name" value="PLASTIDIC GLUCOSE TRANSPORTER 4"/>
    <property type="match status" value="1"/>
</dbReference>
<feature type="transmembrane region" description="Helical" evidence="10">
    <location>
        <begin position="435"/>
        <end position="456"/>
    </location>
</feature>
<evidence type="ECO:0000256" key="1">
    <source>
        <dbReference type="ARBA" id="ARBA00004141"/>
    </source>
</evidence>